<protein>
    <submittedName>
        <fullName evidence="2">Uncharacterized protein</fullName>
    </submittedName>
</protein>
<keyword evidence="1" id="KW-0812">Transmembrane</keyword>
<feature type="transmembrane region" description="Helical" evidence="1">
    <location>
        <begin position="70"/>
        <end position="90"/>
    </location>
</feature>
<gene>
    <name evidence="2" type="ORF">E2C01_055527</name>
</gene>
<evidence type="ECO:0000313" key="2">
    <source>
        <dbReference type="EMBL" id="MPC61455.1"/>
    </source>
</evidence>
<dbReference type="Proteomes" id="UP000324222">
    <property type="component" value="Unassembled WGS sequence"/>
</dbReference>
<proteinExistence type="predicted"/>
<organism evidence="2 3">
    <name type="scientific">Portunus trituberculatus</name>
    <name type="common">Swimming crab</name>
    <name type="synonym">Neptunus trituberculatus</name>
    <dbReference type="NCBI Taxonomy" id="210409"/>
    <lineage>
        <taxon>Eukaryota</taxon>
        <taxon>Metazoa</taxon>
        <taxon>Ecdysozoa</taxon>
        <taxon>Arthropoda</taxon>
        <taxon>Crustacea</taxon>
        <taxon>Multicrustacea</taxon>
        <taxon>Malacostraca</taxon>
        <taxon>Eumalacostraca</taxon>
        <taxon>Eucarida</taxon>
        <taxon>Decapoda</taxon>
        <taxon>Pleocyemata</taxon>
        <taxon>Brachyura</taxon>
        <taxon>Eubrachyura</taxon>
        <taxon>Portunoidea</taxon>
        <taxon>Portunidae</taxon>
        <taxon>Portuninae</taxon>
        <taxon>Portunus</taxon>
    </lineage>
</organism>
<evidence type="ECO:0000313" key="3">
    <source>
        <dbReference type="Proteomes" id="UP000324222"/>
    </source>
</evidence>
<dbReference type="EMBL" id="VSRR010018558">
    <property type="protein sequence ID" value="MPC61455.1"/>
    <property type="molecule type" value="Genomic_DNA"/>
</dbReference>
<comment type="caution">
    <text evidence="2">The sequence shown here is derived from an EMBL/GenBank/DDBJ whole genome shotgun (WGS) entry which is preliminary data.</text>
</comment>
<keyword evidence="1" id="KW-0472">Membrane</keyword>
<keyword evidence="3" id="KW-1185">Reference proteome</keyword>
<evidence type="ECO:0000256" key="1">
    <source>
        <dbReference type="SAM" id="Phobius"/>
    </source>
</evidence>
<dbReference type="AlphaFoldDB" id="A0A5B7GVR0"/>
<sequence length="260" mass="28863">MSGSSFRRRVHTHSRLLAHKLAAPTRSTRAISPAPPKATRVFKRLVTPSCWRVRSEFSQAHRFARGFTSILGLMLLLLLLFLLSFLLFLLPPSLTSLTEWNIRDPLRITSNAGQSSLPPGLNMPPQLSLSFLLLNQVCLVLPKLPRSCDPSCLLLHLPPPSTSPCLLRLISVPNPTSNPPHYACLSLQSPLSELQSPFPTPPPHFLPASPSFPLSVSVSPCFPLSVYLTQYKLPCHSENPVFPPALYSYMYWPSHSSRSL</sequence>
<keyword evidence="1" id="KW-1133">Transmembrane helix</keyword>
<name>A0A5B7GVR0_PORTR</name>
<accession>A0A5B7GVR0</accession>
<reference evidence="2 3" key="1">
    <citation type="submission" date="2019-05" db="EMBL/GenBank/DDBJ databases">
        <title>Another draft genome of Portunus trituberculatus and its Hox gene families provides insights of decapod evolution.</title>
        <authorList>
            <person name="Jeong J.-H."/>
            <person name="Song I."/>
            <person name="Kim S."/>
            <person name="Choi T."/>
            <person name="Kim D."/>
            <person name="Ryu S."/>
            <person name="Kim W."/>
        </authorList>
    </citation>
    <scope>NUCLEOTIDE SEQUENCE [LARGE SCALE GENOMIC DNA]</scope>
    <source>
        <tissue evidence="2">Muscle</tissue>
    </source>
</reference>